<dbReference type="PANTHER" id="PTHR21505:SF12">
    <property type="entry name" value="MADF DOMAIN-CONTAINING PROTEIN-RELATED"/>
    <property type="match status" value="1"/>
</dbReference>
<name>A0A1B6DC72_9HEMI</name>
<dbReference type="EMBL" id="GEDC01014007">
    <property type="protein sequence ID" value="JAS23291.1"/>
    <property type="molecule type" value="Transcribed_RNA"/>
</dbReference>
<reference evidence="2" key="1">
    <citation type="submission" date="2015-12" db="EMBL/GenBank/DDBJ databases">
        <title>De novo transcriptome assembly of four potential Pierce s Disease insect vectors from Arizona vineyards.</title>
        <authorList>
            <person name="Tassone E.E."/>
        </authorList>
    </citation>
    <scope>NUCLEOTIDE SEQUENCE</scope>
</reference>
<gene>
    <name evidence="2" type="ORF">g.2972</name>
</gene>
<evidence type="ECO:0000313" key="2">
    <source>
        <dbReference type="EMBL" id="JAS23291.1"/>
    </source>
</evidence>
<sequence>EDNILKLISLYRDQQVLWNQTVQDYKNKNIKNSAWNDISREMNLSKAVVQNKMRNLIIQFNREAKKGNKSGSGADDGKTKWRFFQPMMFLKDKTIPRQARETAGEQEAVSFFNNYVYFY</sequence>
<dbReference type="AlphaFoldDB" id="A0A1B6DC72"/>
<accession>A0A1B6DC72</accession>
<feature type="non-terminal residue" evidence="2">
    <location>
        <position position="1"/>
    </location>
</feature>
<proteinExistence type="predicted"/>
<dbReference type="InterPro" id="IPR006578">
    <property type="entry name" value="MADF-dom"/>
</dbReference>
<dbReference type="PROSITE" id="PS51029">
    <property type="entry name" value="MADF"/>
    <property type="match status" value="1"/>
</dbReference>
<protein>
    <recommendedName>
        <fullName evidence="1">MADF domain-containing protein</fullName>
    </recommendedName>
</protein>
<organism evidence="2">
    <name type="scientific">Clastoptera arizonana</name>
    <name type="common">Arizona spittle bug</name>
    <dbReference type="NCBI Taxonomy" id="38151"/>
    <lineage>
        <taxon>Eukaryota</taxon>
        <taxon>Metazoa</taxon>
        <taxon>Ecdysozoa</taxon>
        <taxon>Arthropoda</taxon>
        <taxon>Hexapoda</taxon>
        <taxon>Insecta</taxon>
        <taxon>Pterygota</taxon>
        <taxon>Neoptera</taxon>
        <taxon>Paraneoptera</taxon>
        <taxon>Hemiptera</taxon>
        <taxon>Auchenorrhyncha</taxon>
        <taxon>Cercopoidea</taxon>
        <taxon>Clastopteridae</taxon>
        <taxon>Clastoptera</taxon>
    </lineage>
</organism>
<dbReference type="Pfam" id="PF10545">
    <property type="entry name" value="MADF_DNA_bdg"/>
    <property type="match status" value="1"/>
</dbReference>
<evidence type="ECO:0000259" key="1">
    <source>
        <dbReference type="PROSITE" id="PS51029"/>
    </source>
</evidence>
<dbReference type="SMART" id="SM00595">
    <property type="entry name" value="MADF"/>
    <property type="match status" value="1"/>
</dbReference>
<feature type="domain" description="MADF" evidence="1">
    <location>
        <begin position="6"/>
        <end position="95"/>
    </location>
</feature>
<dbReference type="PANTHER" id="PTHR21505">
    <property type="entry name" value="MADF DOMAIN-CONTAINING PROTEIN-RELATED"/>
    <property type="match status" value="1"/>
</dbReference>